<dbReference type="KEGG" id="bts:Btus_0855"/>
<keyword evidence="6" id="KW-1185">Reference proteome</keyword>
<feature type="domain" description="HTH marR-type" evidence="4">
    <location>
        <begin position="12"/>
        <end position="145"/>
    </location>
</feature>
<dbReference type="PROSITE" id="PS50995">
    <property type="entry name" value="HTH_MARR_2"/>
    <property type="match status" value="1"/>
</dbReference>
<dbReference type="GO" id="GO:0003700">
    <property type="term" value="F:DNA-binding transcription factor activity"/>
    <property type="evidence" value="ECO:0007669"/>
    <property type="project" value="InterPro"/>
</dbReference>
<dbReference type="InterPro" id="IPR023187">
    <property type="entry name" value="Tscrpt_reg_MarR-type_CS"/>
</dbReference>
<dbReference type="Pfam" id="PF12802">
    <property type="entry name" value="MarR_2"/>
    <property type="match status" value="1"/>
</dbReference>
<evidence type="ECO:0000256" key="3">
    <source>
        <dbReference type="ARBA" id="ARBA00023163"/>
    </source>
</evidence>
<dbReference type="HOGENOM" id="CLU_089893_2_0_9"/>
<keyword evidence="3" id="KW-0804">Transcription</keyword>
<dbReference type="InterPro" id="IPR000835">
    <property type="entry name" value="HTH_MarR-typ"/>
</dbReference>
<dbReference type="GO" id="GO:0003677">
    <property type="term" value="F:DNA binding"/>
    <property type="evidence" value="ECO:0007669"/>
    <property type="project" value="UniProtKB-KW"/>
</dbReference>
<protein>
    <submittedName>
        <fullName evidence="5">Transcriptional regulator, MarR family</fullName>
    </submittedName>
</protein>
<keyword evidence="1" id="KW-0805">Transcription regulation</keyword>
<evidence type="ECO:0000313" key="5">
    <source>
        <dbReference type="EMBL" id="ADG05604.1"/>
    </source>
</evidence>
<dbReference type="GO" id="GO:0006950">
    <property type="term" value="P:response to stress"/>
    <property type="evidence" value="ECO:0007669"/>
    <property type="project" value="TreeGrafter"/>
</dbReference>
<keyword evidence="2" id="KW-0238">DNA-binding</keyword>
<name>D5WVX2_KYRT2</name>
<proteinExistence type="predicted"/>
<dbReference type="InterPro" id="IPR039422">
    <property type="entry name" value="MarR/SlyA-like"/>
</dbReference>
<evidence type="ECO:0000313" key="6">
    <source>
        <dbReference type="Proteomes" id="UP000002368"/>
    </source>
</evidence>
<dbReference type="PROSITE" id="PS01117">
    <property type="entry name" value="HTH_MARR_1"/>
    <property type="match status" value="1"/>
</dbReference>
<dbReference type="Proteomes" id="UP000002368">
    <property type="component" value="Chromosome"/>
</dbReference>
<dbReference type="SMART" id="SM00347">
    <property type="entry name" value="HTH_MARR"/>
    <property type="match status" value="1"/>
</dbReference>
<sequence length="206" mass="22620">MFEPQQRRNNPVARNSMALFRLSQAIKKITQAESDAAGLSPVQIQTLLFARYTRDDMATVGNLAAAIGATHVTAVKIVNGLVKKGLLAKIQNPEDRRVTLLTLTAKGREAASRLQDWGRGLEEAVERIPDEILANLESGLGAVISILREKNYLVVSEPCLGCVHFRPNVGDTSTPHYCELIRKYLSQQAAQKECPEHTPASHQKAP</sequence>
<dbReference type="SUPFAM" id="SSF46785">
    <property type="entry name" value="Winged helix' DNA-binding domain"/>
    <property type="match status" value="1"/>
</dbReference>
<dbReference type="InterPro" id="IPR036390">
    <property type="entry name" value="WH_DNA-bd_sf"/>
</dbReference>
<dbReference type="PANTHER" id="PTHR33164">
    <property type="entry name" value="TRANSCRIPTIONAL REGULATOR, MARR FAMILY"/>
    <property type="match status" value="1"/>
</dbReference>
<dbReference type="PANTHER" id="PTHR33164:SF43">
    <property type="entry name" value="HTH-TYPE TRANSCRIPTIONAL REPRESSOR YETL"/>
    <property type="match status" value="1"/>
</dbReference>
<evidence type="ECO:0000256" key="1">
    <source>
        <dbReference type="ARBA" id="ARBA00023015"/>
    </source>
</evidence>
<evidence type="ECO:0000256" key="2">
    <source>
        <dbReference type="ARBA" id="ARBA00023125"/>
    </source>
</evidence>
<dbReference type="Gene3D" id="1.10.10.10">
    <property type="entry name" value="Winged helix-like DNA-binding domain superfamily/Winged helix DNA-binding domain"/>
    <property type="match status" value="1"/>
</dbReference>
<organism evidence="5 6">
    <name type="scientific">Kyrpidia tusciae (strain DSM 2912 / NBRC 15312 / T2)</name>
    <name type="common">Bacillus tusciae</name>
    <dbReference type="NCBI Taxonomy" id="562970"/>
    <lineage>
        <taxon>Bacteria</taxon>
        <taxon>Bacillati</taxon>
        <taxon>Bacillota</taxon>
        <taxon>Bacilli</taxon>
        <taxon>Bacillales</taxon>
        <taxon>Alicyclobacillaceae</taxon>
        <taxon>Kyrpidia</taxon>
    </lineage>
</organism>
<accession>D5WVX2</accession>
<dbReference type="EMBL" id="CP002017">
    <property type="protein sequence ID" value="ADG05604.1"/>
    <property type="molecule type" value="Genomic_DNA"/>
</dbReference>
<reference evidence="5 6" key="1">
    <citation type="journal article" date="2011" name="Stand. Genomic Sci.">
        <title>Complete genome sequence of the thermophilic, hydrogen-oxidizing Bacillus tusciae type strain (T2) and reclassification in the new genus, Kyrpidia gen. nov. as Kyrpidia tusciae comb. nov. and emendation of the family Alicyclobacillaceae da Costa and Rainey, 2010.</title>
        <authorList>
            <person name="Klenk H.P."/>
            <person name="Lapidus A."/>
            <person name="Chertkov O."/>
            <person name="Copeland A."/>
            <person name="Del Rio T.G."/>
            <person name="Nolan M."/>
            <person name="Lucas S."/>
            <person name="Chen F."/>
            <person name="Tice H."/>
            <person name="Cheng J.F."/>
            <person name="Han C."/>
            <person name="Bruce D."/>
            <person name="Goodwin L."/>
            <person name="Pitluck S."/>
            <person name="Pati A."/>
            <person name="Ivanova N."/>
            <person name="Mavromatis K."/>
            <person name="Daum C."/>
            <person name="Chen A."/>
            <person name="Palaniappan K."/>
            <person name="Chang Y.J."/>
            <person name="Land M."/>
            <person name="Hauser L."/>
            <person name="Jeffries C.D."/>
            <person name="Detter J.C."/>
            <person name="Rohde M."/>
            <person name="Abt B."/>
            <person name="Pukall R."/>
            <person name="Goker M."/>
            <person name="Bristow J."/>
            <person name="Markowitz V."/>
            <person name="Hugenholtz P."/>
            <person name="Eisen J.A."/>
        </authorList>
    </citation>
    <scope>NUCLEOTIDE SEQUENCE [LARGE SCALE GENOMIC DNA]</scope>
    <source>
        <strain evidence="5 6">DSM 2912</strain>
    </source>
</reference>
<evidence type="ECO:0000259" key="4">
    <source>
        <dbReference type="PROSITE" id="PS50995"/>
    </source>
</evidence>
<gene>
    <name evidence="5" type="ordered locus">Btus_0855</name>
</gene>
<dbReference type="AlphaFoldDB" id="D5WVX2"/>
<dbReference type="InterPro" id="IPR036388">
    <property type="entry name" value="WH-like_DNA-bd_sf"/>
</dbReference>
<dbReference type="eggNOG" id="COG1846">
    <property type="taxonomic scope" value="Bacteria"/>
</dbReference>